<accession>A0A3R5XTJ4</accession>
<gene>
    <name evidence="1" type="ORF">EQP59_01480</name>
</gene>
<protein>
    <recommendedName>
        <fullName evidence="3">G domain-containing protein</fullName>
    </recommendedName>
</protein>
<dbReference type="InterPro" id="IPR027417">
    <property type="entry name" value="P-loop_NTPase"/>
</dbReference>
<dbReference type="OrthoDB" id="1092745at2"/>
<dbReference type="EMBL" id="CP035107">
    <property type="protein sequence ID" value="QAR30123.1"/>
    <property type="molecule type" value="Genomic_DNA"/>
</dbReference>
<evidence type="ECO:0008006" key="3">
    <source>
        <dbReference type="Google" id="ProtNLM"/>
    </source>
</evidence>
<reference evidence="1 2" key="1">
    <citation type="submission" date="2019-01" db="EMBL/GenBank/DDBJ databases">
        <title>Whole Genome of Ornithobacterium rhinotracheale FARPER-174b.</title>
        <authorList>
            <person name="Tataje-Lavanda L.A."/>
            <person name="Montalvan A."/>
            <person name="Montesinos R."/>
            <person name="Zimic M."/>
            <person name="Fernandez-Sanchez M."/>
            <person name="Fernandez-Diaz M."/>
        </authorList>
    </citation>
    <scope>NUCLEOTIDE SEQUENCE [LARGE SCALE GENOMIC DNA]</scope>
    <source>
        <strain evidence="1 2">FARPER-174b</strain>
    </source>
</reference>
<dbReference type="RefSeq" id="WP_128500630.1">
    <property type="nucleotide sequence ID" value="NZ_CP035107.1"/>
</dbReference>
<evidence type="ECO:0000313" key="1">
    <source>
        <dbReference type="EMBL" id="QAR30123.1"/>
    </source>
</evidence>
<name>A0A3R5XTJ4_ORNRH</name>
<dbReference type="SUPFAM" id="SSF52540">
    <property type="entry name" value="P-loop containing nucleoside triphosphate hydrolases"/>
    <property type="match status" value="1"/>
</dbReference>
<proteinExistence type="predicted"/>
<dbReference type="Proteomes" id="UP000287701">
    <property type="component" value="Chromosome"/>
</dbReference>
<organism evidence="1 2">
    <name type="scientific">Ornithobacterium rhinotracheale</name>
    <dbReference type="NCBI Taxonomy" id="28251"/>
    <lineage>
        <taxon>Bacteria</taxon>
        <taxon>Pseudomonadati</taxon>
        <taxon>Bacteroidota</taxon>
        <taxon>Flavobacteriia</taxon>
        <taxon>Flavobacteriales</taxon>
        <taxon>Weeksellaceae</taxon>
        <taxon>Ornithobacterium</taxon>
    </lineage>
</organism>
<evidence type="ECO:0000313" key="2">
    <source>
        <dbReference type="Proteomes" id="UP000287701"/>
    </source>
</evidence>
<dbReference type="AlphaFoldDB" id="A0A3R5XTJ4"/>
<sequence length="139" mass="15667">MKKQIIVLFGRAQIGKTSTLNILMGLLDEKLKVKDDDLIKDRRESIVYKGKNIAVTTPGDDGYQVSENINFFKGKKCDVFITATRTKGSTVEKLKEYATEIGVEIVWMDKNLAKKLKKEVNTIQAKDIKALIDLFVEGN</sequence>